<sequence length="501" mass="55684">MNLSNTSGTNYSSSSSTEERVMASTAGSGAEQPDFWRSWTSDSRLRASVVEEEVNISNIFADTYAKANGLYNYPKTRQTESWSESSDDESYESENEVNVDGSWRVQGSIDVEPRPDYYRFIGQLQGAGMSNCTDYTPVCAGSWYSASPDDSGSPTDARSRGQLRGDMRSHYTGQPSACGEPCCTPAGNDFFTGPQNDARFRGQHQKATIVHYNDHPPVYADSGCIAAYNDTSPDSPEDDCFPGQQQGARIPDYGDHVQTCIGPCCTASKDDSSPGSSTDDRSSGQLQREVISNRTVDAINDNAGRSTNPNLQQQQLPHFDELRKTVQVHSSEKSAEMEQTFTERILKSEQTLSDDDSGDSTGSWTNSESNECDVNVTPYVTLSTCSDVRCPGNIAPFFQKYSLPKHKITPRGPNRSHGQHMPPDFAEGGFTNEQRKLQLRRMKNREAAKKCRKKKKEEFKLLLNEEESLLSGVHQLYHDIRLLKEKLSFRSTPTGYSYVSY</sequence>
<protein>
    <submittedName>
        <fullName evidence="2">Uncharacterized protein</fullName>
    </submittedName>
</protein>
<dbReference type="GO" id="GO:0005634">
    <property type="term" value="C:nucleus"/>
    <property type="evidence" value="ECO:0007669"/>
    <property type="project" value="UniProtKB-ARBA"/>
</dbReference>
<dbReference type="AlphaFoldDB" id="A0A6A4J1Y0"/>
<dbReference type="Proteomes" id="UP000466442">
    <property type="component" value="Unassembled WGS sequence"/>
</dbReference>
<reference evidence="2" key="1">
    <citation type="journal article" date="2021" name="Mol. Ecol. Resour.">
        <title>Apolygus lucorum genome provides insights into omnivorousness and mesophyll feeding.</title>
        <authorList>
            <person name="Liu Y."/>
            <person name="Liu H."/>
            <person name="Wang H."/>
            <person name="Huang T."/>
            <person name="Liu B."/>
            <person name="Yang B."/>
            <person name="Yin L."/>
            <person name="Li B."/>
            <person name="Zhang Y."/>
            <person name="Zhang S."/>
            <person name="Jiang F."/>
            <person name="Zhang X."/>
            <person name="Ren Y."/>
            <person name="Wang B."/>
            <person name="Wang S."/>
            <person name="Lu Y."/>
            <person name="Wu K."/>
            <person name="Fan W."/>
            <person name="Wang G."/>
        </authorList>
    </citation>
    <scope>NUCLEOTIDE SEQUENCE</scope>
    <source>
        <strain evidence="2">12Hb</strain>
    </source>
</reference>
<evidence type="ECO:0000313" key="2">
    <source>
        <dbReference type="EMBL" id="KAF6201084.1"/>
    </source>
</evidence>
<accession>A0A6A4J1Y0</accession>
<dbReference type="PROSITE" id="PS50217">
    <property type="entry name" value="BZIP"/>
    <property type="match status" value="1"/>
</dbReference>
<keyword evidence="3" id="KW-1185">Reference proteome</keyword>
<dbReference type="Pfam" id="PF00170">
    <property type="entry name" value="bZIP_1"/>
    <property type="match status" value="1"/>
</dbReference>
<evidence type="ECO:0000313" key="3">
    <source>
        <dbReference type="Proteomes" id="UP000466442"/>
    </source>
</evidence>
<feature type="region of interest" description="Disordered" evidence="1">
    <location>
        <begin position="1"/>
        <end position="34"/>
    </location>
</feature>
<dbReference type="PROSITE" id="PS00036">
    <property type="entry name" value="BZIP_BASIC"/>
    <property type="match status" value="1"/>
</dbReference>
<feature type="compositionally biased region" description="Polar residues" evidence="1">
    <location>
        <begin position="284"/>
        <end position="295"/>
    </location>
</feature>
<feature type="compositionally biased region" description="Low complexity" evidence="1">
    <location>
        <begin position="1"/>
        <end position="16"/>
    </location>
</feature>
<feature type="region of interest" description="Disordered" evidence="1">
    <location>
        <begin position="409"/>
        <end position="429"/>
    </location>
</feature>
<organism evidence="2 3">
    <name type="scientific">Apolygus lucorum</name>
    <name type="common">Small green plant bug</name>
    <name type="synonym">Lygocoris lucorum</name>
    <dbReference type="NCBI Taxonomy" id="248454"/>
    <lineage>
        <taxon>Eukaryota</taxon>
        <taxon>Metazoa</taxon>
        <taxon>Ecdysozoa</taxon>
        <taxon>Arthropoda</taxon>
        <taxon>Hexapoda</taxon>
        <taxon>Insecta</taxon>
        <taxon>Pterygota</taxon>
        <taxon>Neoptera</taxon>
        <taxon>Paraneoptera</taxon>
        <taxon>Hemiptera</taxon>
        <taxon>Heteroptera</taxon>
        <taxon>Panheteroptera</taxon>
        <taxon>Cimicomorpha</taxon>
        <taxon>Miridae</taxon>
        <taxon>Mirini</taxon>
        <taxon>Apolygus</taxon>
    </lineage>
</organism>
<proteinExistence type="predicted"/>
<feature type="compositionally biased region" description="Basic and acidic residues" evidence="1">
    <location>
        <begin position="268"/>
        <end position="282"/>
    </location>
</feature>
<dbReference type="SUPFAM" id="SSF57959">
    <property type="entry name" value="Leucine zipper domain"/>
    <property type="match status" value="1"/>
</dbReference>
<evidence type="ECO:0000256" key="1">
    <source>
        <dbReference type="SAM" id="MobiDB-lite"/>
    </source>
</evidence>
<dbReference type="GO" id="GO:0003700">
    <property type="term" value="F:DNA-binding transcription factor activity"/>
    <property type="evidence" value="ECO:0007669"/>
    <property type="project" value="InterPro"/>
</dbReference>
<comment type="caution">
    <text evidence="2">The sequence shown here is derived from an EMBL/GenBank/DDBJ whole genome shotgun (WGS) entry which is preliminary data.</text>
</comment>
<feature type="region of interest" description="Disordered" evidence="1">
    <location>
        <begin position="346"/>
        <end position="370"/>
    </location>
</feature>
<name>A0A6A4J1Y0_APOLU</name>
<feature type="compositionally biased region" description="Polar residues" evidence="1">
    <location>
        <begin position="303"/>
        <end position="315"/>
    </location>
</feature>
<dbReference type="InterPro" id="IPR004827">
    <property type="entry name" value="bZIP"/>
</dbReference>
<feature type="region of interest" description="Disordered" evidence="1">
    <location>
        <begin position="268"/>
        <end position="315"/>
    </location>
</feature>
<dbReference type="Gene3D" id="1.20.5.170">
    <property type="match status" value="1"/>
</dbReference>
<dbReference type="InterPro" id="IPR046347">
    <property type="entry name" value="bZIP_sf"/>
</dbReference>
<gene>
    <name evidence="2" type="ORF">GE061_005531</name>
</gene>
<dbReference type="EMBL" id="WIXP02000013">
    <property type="protein sequence ID" value="KAF6201084.1"/>
    <property type="molecule type" value="Genomic_DNA"/>
</dbReference>
<feature type="region of interest" description="Disordered" evidence="1">
    <location>
        <begin position="75"/>
        <end position="99"/>
    </location>
</feature>
<feature type="compositionally biased region" description="Acidic residues" evidence="1">
    <location>
        <begin position="85"/>
        <end position="97"/>
    </location>
</feature>